<dbReference type="STRING" id="1423746.FD27_GL001662"/>
<dbReference type="Gene3D" id="1.10.10.10">
    <property type="entry name" value="Winged helix-like DNA-binding domain superfamily/Winged helix DNA-binding domain"/>
    <property type="match status" value="1"/>
</dbReference>
<dbReference type="Proteomes" id="UP000051445">
    <property type="component" value="Unassembled WGS sequence"/>
</dbReference>
<protein>
    <recommendedName>
        <fullName evidence="4">HTH marR-type domain-containing protein</fullName>
    </recommendedName>
</protein>
<dbReference type="OrthoDB" id="2295869at2"/>
<proteinExistence type="predicted"/>
<evidence type="ECO:0000259" key="4">
    <source>
        <dbReference type="PROSITE" id="PS50995"/>
    </source>
</evidence>
<dbReference type="Pfam" id="PF12802">
    <property type="entry name" value="MarR_2"/>
    <property type="match status" value="1"/>
</dbReference>
<reference evidence="5 6" key="1">
    <citation type="journal article" date="2015" name="Genome Announc.">
        <title>Expanding the biotechnology potential of lactobacilli through comparative genomics of 213 strains and associated genera.</title>
        <authorList>
            <person name="Sun Z."/>
            <person name="Harris H.M."/>
            <person name="McCann A."/>
            <person name="Guo C."/>
            <person name="Argimon S."/>
            <person name="Zhang W."/>
            <person name="Yang X."/>
            <person name="Jeffery I.B."/>
            <person name="Cooney J.C."/>
            <person name="Kagawa T.F."/>
            <person name="Liu W."/>
            <person name="Song Y."/>
            <person name="Salvetti E."/>
            <person name="Wrobel A."/>
            <person name="Rasinkangas P."/>
            <person name="Parkhill J."/>
            <person name="Rea M.C."/>
            <person name="O'Sullivan O."/>
            <person name="Ritari J."/>
            <person name="Douillard F.P."/>
            <person name="Paul Ross R."/>
            <person name="Yang R."/>
            <person name="Briner A.E."/>
            <person name="Felis G.E."/>
            <person name="de Vos W.M."/>
            <person name="Barrangou R."/>
            <person name="Klaenhammer T.R."/>
            <person name="Caufield P.W."/>
            <person name="Cui Y."/>
            <person name="Zhang H."/>
            <person name="O'Toole P.W."/>
        </authorList>
    </citation>
    <scope>NUCLEOTIDE SEQUENCE [LARGE SCALE GENOMIC DNA]</scope>
    <source>
        <strain evidence="5 6">DSM 13145</strain>
    </source>
</reference>
<dbReference type="GO" id="GO:0003700">
    <property type="term" value="F:DNA-binding transcription factor activity"/>
    <property type="evidence" value="ECO:0007669"/>
    <property type="project" value="InterPro"/>
</dbReference>
<comment type="caution">
    <text evidence="5">The sequence shown here is derived from an EMBL/GenBank/DDBJ whole genome shotgun (WGS) entry which is preliminary data.</text>
</comment>
<dbReference type="PROSITE" id="PS50995">
    <property type="entry name" value="HTH_MARR_2"/>
    <property type="match status" value="1"/>
</dbReference>
<sequence length="156" mass="18334">MNINQDDILFIKLFRFVTNINEIAHKVQSSGFRGQGRIIHLLAQEGEPLTQRELAERAHIKPGSLSQLLERMDRQKIIARHRCSNDRRVVKVSLTAKGQSMYDQINQQRVEFEQNLTKDLTDGERQHFCQVLDRMEHSLQHYYGDQLEKGMNKHHD</sequence>
<gene>
    <name evidence="5" type="ORF">FD27_GL001662</name>
</gene>
<keyword evidence="3" id="KW-0804">Transcription</keyword>
<dbReference type="InterPro" id="IPR036388">
    <property type="entry name" value="WH-like_DNA-bd_sf"/>
</dbReference>
<organism evidence="5 6">
    <name type="scientific">Limosilactobacillus frumenti DSM 13145</name>
    <dbReference type="NCBI Taxonomy" id="1423746"/>
    <lineage>
        <taxon>Bacteria</taxon>
        <taxon>Bacillati</taxon>
        <taxon>Bacillota</taxon>
        <taxon>Bacilli</taxon>
        <taxon>Lactobacillales</taxon>
        <taxon>Lactobacillaceae</taxon>
        <taxon>Limosilactobacillus</taxon>
    </lineage>
</organism>
<dbReference type="AlphaFoldDB" id="A0A0R1P872"/>
<dbReference type="PRINTS" id="PR00598">
    <property type="entry name" value="HTHMARR"/>
</dbReference>
<evidence type="ECO:0000256" key="1">
    <source>
        <dbReference type="ARBA" id="ARBA00023015"/>
    </source>
</evidence>
<dbReference type="InterPro" id="IPR036390">
    <property type="entry name" value="WH_DNA-bd_sf"/>
</dbReference>
<evidence type="ECO:0000256" key="2">
    <source>
        <dbReference type="ARBA" id="ARBA00023125"/>
    </source>
</evidence>
<dbReference type="SMART" id="SM00347">
    <property type="entry name" value="HTH_MARR"/>
    <property type="match status" value="1"/>
</dbReference>
<evidence type="ECO:0000313" key="6">
    <source>
        <dbReference type="Proteomes" id="UP000051445"/>
    </source>
</evidence>
<dbReference type="RefSeq" id="WP_057748174.1">
    <property type="nucleotide sequence ID" value="NZ_AZER01000004.1"/>
</dbReference>
<dbReference type="InterPro" id="IPR000835">
    <property type="entry name" value="HTH_MarR-typ"/>
</dbReference>
<accession>A0A0R1P872</accession>
<feature type="domain" description="HTH marR-type" evidence="4">
    <location>
        <begin position="6"/>
        <end position="137"/>
    </location>
</feature>
<dbReference type="GO" id="GO:0003677">
    <property type="term" value="F:DNA binding"/>
    <property type="evidence" value="ECO:0007669"/>
    <property type="project" value="UniProtKB-KW"/>
</dbReference>
<dbReference type="SUPFAM" id="SSF46785">
    <property type="entry name" value="Winged helix' DNA-binding domain"/>
    <property type="match status" value="1"/>
</dbReference>
<dbReference type="EMBL" id="AZER01000004">
    <property type="protein sequence ID" value="KRL28662.1"/>
    <property type="molecule type" value="Genomic_DNA"/>
</dbReference>
<dbReference type="PANTHER" id="PTHR42756:SF1">
    <property type="entry name" value="TRANSCRIPTIONAL REPRESSOR OF EMRAB OPERON"/>
    <property type="match status" value="1"/>
</dbReference>
<keyword evidence="2" id="KW-0238">DNA-binding</keyword>
<evidence type="ECO:0000256" key="3">
    <source>
        <dbReference type="ARBA" id="ARBA00023163"/>
    </source>
</evidence>
<name>A0A0R1P872_9LACO</name>
<keyword evidence="6" id="KW-1185">Reference proteome</keyword>
<dbReference type="PATRIC" id="fig|1423746.3.peg.1691"/>
<evidence type="ECO:0000313" key="5">
    <source>
        <dbReference type="EMBL" id="KRL28662.1"/>
    </source>
</evidence>
<dbReference type="PANTHER" id="PTHR42756">
    <property type="entry name" value="TRANSCRIPTIONAL REGULATOR, MARR"/>
    <property type="match status" value="1"/>
</dbReference>
<keyword evidence="1" id="KW-0805">Transcription regulation</keyword>